<dbReference type="EMBL" id="APHI01000001">
    <property type="protein sequence ID" value="EOA63024.1"/>
    <property type="molecule type" value="Genomic_DNA"/>
</dbReference>
<dbReference type="AlphaFoldDB" id="S6G6G5"/>
<dbReference type="Proteomes" id="UP000053165">
    <property type="component" value="Unassembled WGS sequence"/>
</dbReference>
<proteinExistence type="predicted"/>
<evidence type="ECO:0000313" key="1">
    <source>
        <dbReference type="EMBL" id="EOA63024.1"/>
    </source>
</evidence>
<accession>S6G6G5</accession>
<gene>
    <name evidence="1" type="ORF">CRT38_00955</name>
</gene>
<comment type="caution">
    <text evidence="1">The sequence shown here is derived from an EMBL/GenBank/DDBJ whole genome shotgun (WGS) entry which is preliminary data.</text>
</comment>
<sequence length="86" mass="9846">MLQQGLKMPKTVRRYCKQVCCLNAYVYSASSEFTSDTMKFQSFHVAYYKSVVLKGREIANSYSIAKVLSCALNLSKLSVWQNVFSR</sequence>
<evidence type="ECO:0000313" key="2">
    <source>
        <dbReference type="Proteomes" id="UP000053165"/>
    </source>
</evidence>
<reference evidence="1 2" key="1">
    <citation type="submission" date="2013-03" db="EMBL/GenBank/DDBJ databases">
        <title>Genome sequence of Anaplasma phagocytophilum strain CRT38.</title>
        <authorList>
            <person name="Felsheim R.F."/>
            <person name="Kurtti T.J."/>
            <person name="Munderloh U.G."/>
        </authorList>
    </citation>
    <scope>NUCLEOTIDE SEQUENCE [LARGE SCALE GENOMIC DNA]</scope>
    <source>
        <strain evidence="1 2">CRT38</strain>
    </source>
</reference>
<dbReference type="PATRIC" id="fig|1269275.4.peg.225"/>
<organism evidence="1 2">
    <name type="scientific">Anaplasma phagocytophilum str. CRT38</name>
    <dbReference type="NCBI Taxonomy" id="1269275"/>
    <lineage>
        <taxon>Bacteria</taxon>
        <taxon>Pseudomonadati</taxon>
        <taxon>Pseudomonadota</taxon>
        <taxon>Alphaproteobacteria</taxon>
        <taxon>Rickettsiales</taxon>
        <taxon>Anaplasmataceae</taxon>
        <taxon>Anaplasma</taxon>
        <taxon>phagocytophilum group</taxon>
    </lineage>
</organism>
<protein>
    <submittedName>
        <fullName evidence="1">Uncharacterized protein</fullName>
    </submittedName>
</protein>
<name>S6G6G5_ANAPH</name>